<gene>
    <name evidence="3" type="ORF">JT362_01130</name>
</gene>
<feature type="compositionally biased region" description="Low complexity" evidence="1">
    <location>
        <begin position="26"/>
        <end position="36"/>
    </location>
</feature>
<dbReference type="EMBL" id="JAFFZE010000003">
    <property type="protein sequence ID" value="MCT2581723.1"/>
    <property type="molecule type" value="Genomic_DNA"/>
</dbReference>
<reference evidence="3 4" key="1">
    <citation type="submission" date="2021-02" db="EMBL/GenBank/DDBJ databases">
        <title>Actinophytocola xerophila sp. nov., isolated from soil of cotton cropping field.</title>
        <authorList>
            <person name="Huang R."/>
            <person name="Chen X."/>
            <person name="Ge X."/>
            <person name="Liu W."/>
        </authorList>
    </citation>
    <scope>NUCLEOTIDE SEQUENCE [LARGE SCALE GENOMIC DNA]</scope>
    <source>
        <strain evidence="3 4">S1-96</strain>
    </source>
</reference>
<comment type="caution">
    <text evidence="3">The sequence shown here is derived from an EMBL/GenBank/DDBJ whole genome shotgun (WGS) entry which is preliminary data.</text>
</comment>
<protein>
    <submittedName>
        <fullName evidence="3">Uncharacterized protein</fullName>
    </submittedName>
</protein>
<feature type="transmembrane region" description="Helical" evidence="2">
    <location>
        <begin position="68"/>
        <end position="88"/>
    </location>
</feature>
<feature type="compositionally biased region" description="Low complexity" evidence="1">
    <location>
        <begin position="1"/>
        <end position="15"/>
    </location>
</feature>
<feature type="transmembrane region" description="Helical" evidence="2">
    <location>
        <begin position="94"/>
        <end position="115"/>
    </location>
</feature>
<keyword evidence="2" id="KW-0812">Transmembrane</keyword>
<proteinExistence type="predicted"/>
<evidence type="ECO:0000256" key="2">
    <source>
        <dbReference type="SAM" id="Phobius"/>
    </source>
</evidence>
<feature type="region of interest" description="Disordered" evidence="1">
    <location>
        <begin position="1"/>
        <end position="56"/>
    </location>
</feature>
<evidence type="ECO:0000256" key="1">
    <source>
        <dbReference type="SAM" id="MobiDB-lite"/>
    </source>
</evidence>
<evidence type="ECO:0000313" key="3">
    <source>
        <dbReference type="EMBL" id="MCT2581723.1"/>
    </source>
</evidence>
<dbReference type="Proteomes" id="UP001156441">
    <property type="component" value="Unassembled WGS sequence"/>
</dbReference>
<keyword evidence="2" id="KW-1133">Transmembrane helix</keyword>
<sequence length="200" mass="20672">MTQPYGGQQPQQPGGHNPGSGGFQQPGGQYPNSGGMPPAPGYGGMPQASQEYTSGPIPRPGVATTAGVLAYVQAGITAITTILVWTGVPNLEGTALLIQLMVALAQTAGVVLLILGGLQLMSGKSRTLLVVAAIVEIAICLFYMIVYSTLDSGGIDMLEGAKAVLIGSAIFFAIMPVIALVMAMNAQTTQFLQSRRLPRQ</sequence>
<keyword evidence="4" id="KW-1185">Reference proteome</keyword>
<accession>A0ABT2J1I8</accession>
<feature type="transmembrane region" description="Helical" evidence="2">
    <location>
        <begin position="127"/>
        <end position="146"/>
    </location>
</feature>
<feature type="transmembrane region" description="Helical" evidence="2">
    <location>
        <begin position="166"/>
        <end position="186"/>
    </location>
</feature>
<evidence type="ECO:0000313" key="4">
    <source>
        <dbReference type="Proteomes" id="UP001156441"/>
    </source>
</evidence>
<feature type="compositionally biased region" description="Gly residues" evidence="1">
    <location>
        <begin position="16"/>
        <end position="25"/>
    </location>
</feature>
<dbReference type="RefSeq" id="WP_260189077.1">
    <property type="nucleotide sequence ID" value="NZ_JAFFZE010000003.1"/>
</dbReference>
<name>A0ABT2J1I8_9PSEU</name>
<organism evidence="3 4">
    <name type="scientific">Actinophytocola gossypii</name>
    <dbReference type="NCBI Taxonomy" id="2812003"/>
    <lineage>
        <taxon>Bacteria</taxon>
        <taxon>Bacillati</taxon>
        <taxon>Actinomycetota</taxon>
        <taxon>Actinomycetes</taxon>
        <taxon>Pseudonocardiales</taxon>
        <taxon>Pseudonocardiaceae</taxon>
    </lineage>
</organism>
<keyword evidence="2" id="KW-0472">Membrane</keyword>